<dbReference type="Pfam" id="PF13439">
    <property type="entry name" value="Glyco_transf_4"/>
    <property type="match status" value="1"/>
</dbReference>
<dbReference type="CDD" id="cd03801">
    <property type="entry name" value="GT4_PimA-like"/>
    <property type="match status" value="1"/>
</dbReference>
<dbReference type="SUPFAM" id="SSF53756">
    <property type="entry name" value="UDP-Glycosyltransferase/glycogen phosphorylase"/>
    <property type="match status" value="1"/>
</dbReference>
<sequence length="387" mass="43358">MRRIVRATINALFYLLSEPSRTRPNVMRIMLSTPIPELIEHLEADPQMQVSWLATRDQVERYRAMGVGGQSYEYTVGRAKCDPRSAMEMRRAIQEEKPDLLHAFYGRAMSHSVLATSAMRQRPLLVSFRGITSRLHRFDPSDWLTYLNPRFVGHACESNAVRDAMVASGIAAERCYVTYNRVPPVQPKVTREELLSRLGVPPSAFVIGTVATMRPVKGIDVLLNAAIECSDLDDVHVLLVGSVKDKRVEQLIQNSEMSSRIHAIGYHANAPEFLPAMNLFVMPSRQEALCLALLEAISCGVCPVVSDAGGLPEVVRHEVDGLVFQKEDVAGLAAAIRRLHHDRTLIERLACSAKQRSEEFFSAERWCERVEKMYRSVLAKHRPGALG</sequence>
<dbReference type="InterPro" id="IPR001296">
    <property type="entry name" value="Glyco_trans_1"/>
</dbReference>
<reference evidence="3 4" key="1">
    <citation type="journal article" date="2022" name="Syst. Appl. Microbiol.">
        <title>Rhodopirellula aestuarii sp. nov., a novel member of the genus Rhodopirellula isolated from brackish sediments collected in the Tagus River estuary, Portugal.</title>
        <authorList>
            <person name="Vitorino I.R."/>
            <person name="Klimek D."/>
            <person name="Calusinska M."/>
            <person name="Lobo-da-Cunha A."/>
            <person name="Vasconcelos V."/>
            <person name="Lage O.M."/>
        </authorList>
    </citation>
    <scope>NUCLEOTIDE SEQUENCE [LARGE SCALE GENOMIC DNA]</scope>
    <source>
        <strain evidence="3 4">ICT_H3.1</strain>
    </source>
</reference>
<dbReference type="InterPro" id="IPR028098">
    <property type="entry name" value="Glyco_trans_4-like_N"/>
</dbReference>
<dbReference type="EMBL" id="JAMQBK010000029">
    <property type="protein sequence ID" value="MCM2371217.1"/>
    <property type="molecule type" value="Genomic_DNA"/>
</dbReference>
<evidence type="ECO:0000259" key="2">
    <source>
        <dbReference type="Pfam" id="PF13439"/>
    </source>
</evidence>
<proteinExistence type="predicted"/>
<dbReference type="Pfam" id="PF00534">
    <property type="entry name" value="Glycos_transf_1"/>
    <property type="match status" value="1"/>
</dbReference>
<accession>A0ABT0U2X2</accession>
<name>A0ABT0U2X2_9BACT</name>
<protein>
    <submittedName>
        <fullName evidence="3">Glycosyltransferase family 4 protein</fullName>
    </submittedName>
</protein>
<organism evidence="3 4">
    <name type="scientific">Aporhodopirellula aestuarii</name>
    <dbReference type="NCBI Taxonomy" id="2950107"/>
    <lineage>
        <taxon>Bacteria</taxon>
        <taxon>Pseudomonadati</taxon>
        <taxon>Planctomycetota</taxon>
        <taxon>Planctomycetia</taxon>
        <taxon>Pirellulales</taxon>
        <taxon>Pirellulaceae</taxon>
        <taxon>Aporhodopirellula</taxon>
    </lineage>
</organism>
<keyword evidence="4" id="KW-1185">Reference proteome</keyword>
<gene>
    <name evidence="3" type="ORF">NB063_11435</name>
</gene>
<evidence type="ECO:0000313" key="4">
    <source>
        <dbReference type="Proteomes" id="UP001202961"/>
    </source>
</evidence>
<dbReference type="RefSeq" id="WP_250928854.1">
    <property type="nucleotide sequence ID" value="NZ_JAMQBK010000029.1"/>
</dbReference>
<evidence type="ECO:0000313" key="3">
    <source>
        <dbReference type="EMBL" id="MCM2371217.1"/>
    </source>
</evidence>
<dbReference type="PANTHER" id="PTHR12526">
    <property type="entry name" value="GLYCOSYLTRANSFERASE"/>
    <property type="match status" value="1"/>
</dbReference>
<dbReference type="Gene3D" id="3.40.50.2000">
    <property type="entry name" value="Glycogen Phosphorylase B"/>
    <property type="match status" value="2"/>
</dbReference>
<dbReference type="Proteomes" id="UP001202961">
    <property type="component" value="Unassembled WGS sequence"/>
</dbReference>
<feature type="domain" description="Glycosyl transferase family 1" evidence="1">
    <location>
        <begin position="192"/>
        <end position="355"/>
    </location>
</feature>
<evidence type="ECO:0000259" key="1">
    <source>
        <dbReference type="Pfam" id="PF00534"/>
    </source>
</evidence>
<feature type="domain" description="Glycosyltransferase subfamily 4-like N-terminal" evidence="2">
    <location>
        <begin position="38"/>
        <end position="182"/>
    </location>
</feature>
<comment type="caution">
    <text evidence="3">The sequence shown here is derived from an EMBL/GenBank/DDBJ whole genome shotgun (WGS) entry which is preliminary data.</text>
</comment>